<accession>A0A2W5IE31</accession>
<feature type="binding site" evidence="4">
    <location>
        <position position="276"/>
    </location>
    <ligand>
        <name>S-adenosyl-L-methionine</name>
        <dbReference type="ChEBI" id="CHEBI:59789"/>
    </ligand>
</feature>
<protein>
    <submittedName>
        <fullName evidence="6">RNA methyltransferase</fullName>
    </submittedName>
</protein>
<proteinExistence type="inferred from homology"/>
<keyword evidence="1 4" id="KW-0489">Methyltransferase</keyword>
<dbReference type="Gene3D" id="2.40.50.140">
    <property type="entry name" value="Nucleic acid-binding proteins"/>
    <property type="match status" value="1"/>
</dbReference>
<comment type="similarity">
    <text evidence="4">Belongs to the class I-like SAM-binding methyltransferase superfamily. RNA M5U methyltransferase family.</text>
</comment>
<dbReference type="InterPro" id="IPR029063">
    <property type="entry name" value="SAM-dependent_MTases_sf"/>
</dbReference>
<evidence type="ECO:0000313" key="6">
    <source>
        <dbReference type="EMBL" id="PZP90050.1"/>
    </source>
</evidence>
<feature type="binding site" evidence="4">
    <location>
        <position position="247"/>
    </location>
    <ligand>
        <name>S-adenosyl-L-methionine</name>
        <dbReference type="ChEBI" id="CHEBI:59789"/>
    </ligand>
</feature>
<evidence type="ECO:0000256" key="1">
    <source>
        <dbReference type="ARBA" id="ARBA00022603"/>
    </source>
</evidence>
<dbReference type="SUPFAM" id="SSF50249">
    <property type="entry name" value="Nucleic acid-binding proteins"/>
    <property type="match status" value="1"/>
</dbReference>
<dbReference type="GO" id="GO:0070475">
    <property type="term" value="P:rRNA base methylation"/>
    <property type="evidence" value="ECO:0007669"/>
    <property type="project" value="TreeGrafter"/>
</dbReference>
<feature type="domain" description="TRAM" evidence="5">
    <location>
        <begin position="1"/>
        <end position="39"/>
    </location>
</feature>
<keyword evidence="2 4" id="KW-0808">Transferase</keyword>
<keyword evidence="3 4" id="KW-0949">S-adenosyl-L-methionine</keyword>
<dbReference type="EMBL" id="QFOZ01000001">
    <property type="protein sequence ID" value="PZP90050.1"/>
    <property type="molecule type" value="Genomic_DNA"/>
</dbReference>
<gene>
    <name evidence="6" type="ORF">DI579_01625</name>
</gene>
<comment type="caution">
    <text evidence="6">The sequence shown here is derived from an EMBL/GenBank/DDBJ whole genome shotgun (WGS) entry which is preliminary data.</text>
</comment>
<dbReference type="InterPro" id="IPR002792">
    <property type="entry name" value="TRAM_dom"/>
</dbReference>
<dbReference type="PROSITE" id="PS50926">
    <property type="entry name" value="TRAM"/>
    <property type="match status" value="1"/>
</dbReference>
<dbReference type="InterPro" id="IPR010280">
    <property type="entry name" value="U5_MeTrfase_fam"/>
</dbReference>
<dbReference type="InterPro" id="IPR012340">
    <property type="entry name" value="NA-bd_OB-fold"/>
</dbReference>
<dbReference type="SUPFAM" id="SSF53335">
    <property type="entry name" value="S-adenosyl-L-methionine-dependent methyltransferases"/>
    <property type="match status" value="1"/>
</dbReference>
<name>A0A2W5IE31_9ACTN</name>
<dbReference type="Pfam" id="PF05958">
    <property type="entry name" value="tRNA_U5-meth_tr"/>
    <property type="match status" value="1"/>
</dbReference>
<evidence type="ECO:0000259" key="5">
    <source>
        <dbReference type="PROSITE" id="PS50926"/>
    </source>
</evidence>
<dbReference type="PANTHER" id="PTHR11061">
    <property type="entry name" value="RNA M5U METHYLTRANSFERASE"/>
    <property type="match status" value="1"/>
</dbReference>
<feature type="active site" description="Nucleophile" evidence="4">
    <location>
        <position position="375"/>
    </location>
</feature>
<evidence type="ECO:0000313" key="7">
    <source>
        <dbReference type="Proteomes" id="UP000248606"/>
    </source>
</evidence>
<dbReference type="GO" id="GO:0070041">
    <property type="term" value="F:rRNA (uridine-C5-)-methyltransferase activity"/>
    <property type="evidence" value="ECO:0007669"/>
    <property type="project" value="TreeGrafter"/>
</dbReference>
<reference evidence="6 7" key="1">
    <citation type="submission" date="2017-08" db="EMBL/GenBank/DDBJ databases">
        <title>Infants hospitalized years apart are colonized by the same room-sourced microbial strains.</title>
        <authorList>
            <person name="Brooks B."/>
            <person name="Olm M.R."/>
            <person name="Firek B.A."/>
            <person name="Baker R."/>
            <person name="Thomas B.C."/>
            <person name="Morowitz M.J."/>
            <person name="Banfield J.F."/>
        </authorList>
    </citation>
    <scope>NUCLEOTIDE SEQUENCE [LARGE SCALE GENOMIC DNA]</scope>
    <source>
        <strain evidence="6">S2_006_000_R1_57</strain>
    </source>
</reference>
<dbReference type="PROSITE" id="PS51687">
    <property type="entry name" value="SAM_MT_RNA_M5U"/>
    <property type="match status" value="1"/>
</dbReference>
<sequence length="419" mass="45124">MVARHHGRVIFVDGALPNEDVTVCVTEEKKSFVRGYVVDIHSANPERRDHVCEAAAAGAGCCTWDNASLTLQRTMKAQIVDDLLHRIGGCSHIPWKGSVTPLSGETLSGEPNTDGTQWRVRQRLSINSRGEVGPLAARSHTVIAATCSQVVPLLSGSPREWGIADEVASLAGTSSELVLAADSLGERHIVSLTREQRHYRGSRRAQATARRAHTSHIVRREVLEGSGMATERVLGQEWHIPADSFWQAHYAAPAVYAQLVCDCADLHDGESAWDLYGGCGIFAHALSRAASHSCAVVSVDTAGPAIAAGKASFRHTGQKISMVESSVSQWLHKGVSADDTAPATVVLDPPRAGAGKDVVCGVAAHQPRTVMHFGCDAAAFARDLHLWKENGYGISEVRIFDSFPNTPHMECFALLRRLL</sequence>
<dbReference type="PANTHER" id="PTHR11061:SF30">
    <property type="entry name" value="TRNA (URACIL(54)-C(5))-METHYLTRANSFERASE"/>
    <property type="match status" value="1"/>
</dbReference>
<evidence type="ECO:0000256" key="4">
    <source>
        <dbReference type="PROSITE-ProRule" id="PRU01024"/>
    </source>
</evidence>
<dbReference type="Proteomes" id="UP000248606">
    <property type="component" value="Unassembled WGS sequence"/>
</dbReference>
<feature type="binding site" evidence="4">
    <location>
        <position position="348"/>
    </location>
    <ligand>
        <name>S-adenosyl-L-methionine</name>
        <dbReference type="ChEBI" id="CHEBI:59789"/>
    </ligand>
</feature>
<dbReference type="AlphaFoldDB" id="A0A2W5IE31"/>
<dbReference type="Gene3D" id="3.40.50.150">
    <property type="entry name" value="Vaccinia Virus protein VP39"/>
    <property type="match status" value="1"/>
</dbReference>
<evidence type="ECO:0000256" key="3">
    <source>
        <dbReference type="ARBA" id="ARBA00022691"/>
    </source>
</evidence>
<organism evidence="6 7">
    <name type="scientific">Lawsonella clevelandensis</name>
    <dbReference type="NCBI Taxonomy" id="1528099"/>
    <lineage>
        <taxon>Bacteria</taxon>
        <taxon>Bacillati</taxon>
        <taxon>Actinomycetota</taxon>
        <taxon>Actinomycetes</taxon>
        <taxon>Mycobacteriales</taxon>
        <taxon>Lawsonellaceae</taxon>
        <taxon>Lawsonella</taxon>
    </lineage>
</organism>
<evidence type="ECO:0000256" key="2">
    <source>
        <dbReference type="ARBA" id="ARBA00022679"/>
    </source>
</evidence>
<feature type="binding site" evidence="4">
    <location>
        <position position="300"/>
    </location>
    <ligand>
        <name>S-adenosyl-L-methionine</name>
        <dbReference type="ChEBI" id="CHEBI:59789"/>
    </ligand>
</feature>
<dbReference type="Gene3D" id="2.40.50.1070">
    <property type="match status" value="1"/>
</dbReference>